<name>A0AAV4C7E6_9GAST</name>
<dbReference type="EMBL" id="BLXT01005922">
    <property type="protein sequence ID" value="GFO27423.1"/>
    <property type="molecule type" value="Genomic_DNA"/>
</dbReference>
<keyword evidence="3" id="KW-1185">Reference proteome</keyword>
<protein>
    <submittedName>
        <fullName evidence="2">Uncharacterized protein</fullName>
    </submittedName>
</protein>
<dbReference type="Proteomes" id="UP000735302">
    <property type="component" value="Unassembled WGS sequence"/>
</dbReference>
<evidence type="ECO:0000256" key="1">
    <source>
        <dbReference type="SAM" id="MobiDB-lite"/>
    </source>
</evidence>
<comment type="caution">
    <text evidence="2">The sequence shown here is derived from an EMBL/GenBank/DDBJ whole genome shotgun (WGS) entry which is preliminary data.</text>
</comment>
<evidence type="ECO:0000313" key="2">
    <source>
        <dbReference type="EMBL" id="GFO27423.1"/>
    </source>
</evidence>
<evidence type="ECO:0000313" key="3">
    <source>
        <dbReference type="Proteomes" id="UP000735302"/>
    </source>
</evidence>
<feature type="compositionally biased region" description="Polar residues" evidence="1">
    <location>
        <begin position="87"/>
        <end position="101"/>
    </location>
</feature>
<accession>A0AAV4C7E6</accession>
<gene>
    <name evidence="2" type="ORF">PoB_005392800</name>
</gene>
<dbReference type="AlphaFoldDB" id="A0AAV4C7E6"/>
<proteinExistence type="predicted"/>
<reference evidence="2 3" key="1">
    <citation type="journal article" date="2021" name="Elife">
        <title>Chloroplast acquisition without the gene transfer in kleptoplastic sea slugs, Plakobranchus ocellatus.</title>
        <authorList>
            <person name="Maeda T."/>
            <person name="Takahashi S."/>
            <person name="Yoshida T."/>
            <person name="Shimamura S."/>
            <person name="Takaki Y."/>
            <person name="Nagai Y."/>
            <person name="Toyoda A."/>
            <person name="Suzuki Y."/>
            <person name="Arimoto A."/>
            <person name="Ishii H."/>
            <person name="Satoh N."/>
            <person name="Nishiyama T."/>
            <person name="Hasebe M."/>
            <person name="Maruyama T."/>
            <person name="Minagawa J."/>
            <person name="Obokata J."/>
            <person name="Shigenobu S."/>
        </authorList>
    </citation>
    <scope>NUCLEOTIDE SEQUENCE [LARGE SCALE GENOMIC DNA]</scope>
</reference>
<sequence length="149" mass="16984">MGAEVSAQPTAWEKRWLLEEPILYSPTATVTPKVTVESREGVLWAFGLYHTMQRLIRVLRFAQEAETKKGRPIGKWASLTARRHQKQQLYSKDSSNNSRYQPSPGGVRQMLQYKLDQDAVDGVHVVGVAVIQNDSHRVQEWLLDELGIK</sequence>
<feature type="region of interest" description="Disordered" evidence="1">
    <location>
        <begin position="82"/>
        <end position="104"/>
    </location>
</feature>
<organism evidence="2 3">
    <name type="scientific">Plakobranchus ocellatus</name>
    <dbReference type="NCBI Taxonomy" id="259542"/>
    <lineage>
        <taxon>Eukaryota</taxon>
        <taxon>Metazoa</taxon>
        <taxon>Spiralia</taxon>
        <taxon>Lophotrochozoa</taxon>
        <taxon>Mollusca</taxon>
        <taxon>Gastropoda</taxon>
        <taxon>Heterobranchia</taxon>
        <taxon>Euthyneura</taxon>
        <taxon>Panpulmonata</taxon>
        <taxon>Sacoglossa</taxon>
        <taxon>Placobranchoidea</taxon>
        <taxon>Plakobranchidae</taxon>
        <taxon>Plakobranchus</taxon>
    </lineage>
</organism>